<dbReference type="RefSeq" id="XP_019647463.1">
    <property type="nucleotide sequence ID" value="XM_019791904.1"/>
</dbReference>
<name>A0A6P5ACN9_BRABE</name>
<evidence type="ECO:0000313" key="7">
    <source>
        <dbReference type="Proteomes" id="UP000515135"/>
    </source>
</evidence>
<proteinExistence type="predicted"/>
<evidence type="ECO:0000256" key="5">
    <source>
        <dbReference type="ARBA" id="ARBA00023329"/>
    </source>
</evidence>
<dbReference type="Pfam" id="PF09446">
    <property type="entry name" value="VMA21"/>
    <property type="match status" value="1"/>
</dbReference>
<gene>
    <name evidence="8" type="primary">LOC109487821</name>
</gene>
<reference evidence="8" key="1">
    <citation type="submission" date="2025-08" db="UniProtKB">
        <authorList>
            <consortium name="RefSeq"/>
        </authorList>
    </citation>
    <scope>IDENTIFICATION</scope>
    <source>
        <tissue evidence="8">Gonad</tissue>
    </source>
</reference>
<evidence type="ECO:0000256" key="1">
    <source>
        <dbReference type="ARBA" id="ARBA00022692"/>
    </source>
</evidence>
<dbReference type="PANTHER" id="PTHR31792">
    <property type="entry name" value="VACUOLAR ATPASE ASSEMBLY INTEGRAL MEMBRANE PROTEIN VMA21"/>
    <property type="match status" value="1"/>
</dbReference>
<feature type="transmembrane region" description="Helical" evidence="6">
    <location>
        <begin position="61"/>
        <end position="83"/>
    </location>
</feature>
<keyword evidence="1 6" id="KW-0812">Transmembrane</keyword>
<keyword evidence="3 6" id="KW-1133">Transmembrane helix</keyword>
<dbReference type="GO" id="GO:0005789">
    <property type="term" value="C:endoplasmic reticulum membrane"/>
    <property type="evidence" value="ECO:0007669"/>
    <property type="project" value="TreeGrafter"/>
</dbReference>
<keyword evidence="7" id="KW-1185">Reference proteome</keyword>
<evidence type="ECO:0000313" key="8">
    <source>
        <dbReference type="RefSeq" id="XP_019647463.1"/>
    </source>
</evidence>
<protein>
    <submittedName>
        <fullName evidence="8">Vacuolar ATPase assembly integral membrane protein VMA21-like isoform X1</fullName>
    </submittedName>
</protein>
<evidence type="ECO:0000256" key="2">
    <source>
        <dbReference type="ARBA" id="ARBA00022824"/>
    </source>
</evidence>
<accession>A0A6P5ACN9</accession>
<evidence type="ECO:0000256" key="6">
    <source>
        <dbReference type="SAM" id="Phobius"/>
    </source>
</evidence>
<dbReference type="Proteomes" id="UP000515135">
    <property type="component" value="Unplaced"/>
</dbReference>
<sequence length="102" mass="11181">MADTGTTHVTYYSPDQENVGPFRTLLVFTLMMVTAPIGLYFMSKTVVFEGIFDVDPQTANIYSAIVAVVTIHLVLALAVYVLYGDDLGLRTTVTPTTSKKKD</sequence>
<keyword evidence="5" id="KW-0968">Cytoplasmic vesicle</keyword>
<evidence type="ECO:0000256" key="4">
    <source>
        <dbReference type="ARBA" id="ARBA00023136"/>
    </source>
</evidence>
<feature type="transmembrane region" description="Helical" evidence="6">
    <location>
        <begin position="20"/>
        <end position="41"/>
    </location>
</feature>
<dbReference type="GO" id="GO:0070072">
    <property type="term" value="P:vacuolar proton-transporting V-type ATPase complex assembly"/>
    <property type="evidence" value="ECO:0007669"/>
    <property type="project" value="InterPro"/>
</dbReference>
<dbReference type="GO" id="GO:0031410">
    <property type="term" value="C:cytoplasmic vesicle"/>
    <property type="evidence" value="ECO:0007669"/>
    <property type="project" value="UniProtKB-KW"/>
</dbReference>
<keyword evidence="4 6" id="KW-0472">Membrane</keyword>
<evidence type="ECO:0000256" key="3">
    <source>
        <dbReference type="ARBA" id="ARBA00022989"/>
    </source>
</evidence>
<dbReference type="AlphaFoldDB" id="A0A6P5ACN9"/>
<keyword evidence="2" id="KW-0256">Endoplasmic reticulum</keyword>
<dbReference type="GeneID" id="109487821"/>
<dbReference type="KEGG" id="bbel:109487821"/>
<organism evidence="7 8">
    <name type="scientific">Branchiostoma belcheri</name>
    <name type="common">Amphioxus</name>
    <dbReference type="NCBI Taxonomy" id="7741"/>
    <lineage>
        <taxon>Eukaryota</taxon>
        <taxon>Metazoa</taxon>
        <taxon>Chordata</taxon>
        <taxon>Cephalochordata</taxon>
        <taxon>Leptocardii</taxon>
        <taxon>Amphioxiformes</taxon>
        <taxon>Branchiostomatidae</taxon>
        <taxon>Branchiostoma</taxon>
    </lineage>
</organism>
<dbReference type="OrthoDB" id="160405at2759"/>
<dbReference type="InterPro" id="IPR019013">
    <property type="entry name" value="Vma21"/>
</dbReference>
<dbReference type="PANTHER" id="PTHR31792:SF3">
    <property type="entry name" value="VACUOLAR ATPASE ASSEMBLY INTEGRAL MEMBRANE PROTEIN VMA21"/>
    <property type="match status" value="1"/>
</dbReference>